<name>A0A066V2W5_TILAU</name>
<proteinExistence type="inferred from homology"/>
<feature type="transmembrane region" description="Helical" evidence="8">
    <location>
        <begin position="80"/>
        <end position="100"/>
    </location>
</feature>
<dbReference type="PRINTS" id="PR00406">
    <property type="entry name" value="CYTB5RDTASE"/>
</dbReference>
<evidence type="ECO:0000256" key="4">
    <source>
        <dbReference type="ARBA" id="ARBA00022827"/>
    </source>
</evidence>
<keyword evidence="5" id="KW-0560">Oxidoreductase</keyword>
<dbReference type="InterPro" id="IPR017938">
    <property type="entry name" value="Riboflavin_synthase-like_b-brl"/>
</dbReference>
<dbReference type="OrthoDB" id="432685at2759"/>
<protein>
    <submittedName>
        <fullName evidence="11">Ferredoxin reductase-like protein</fullName>
    </submittedName>
</protein>
<feature type="binding site" evidence="6">
    <location>
        <position position="203"/>
    </location>
    <ligand>
        <name>FAD</name>
        <dbReference type="ChEBI" id="CHEBI:57692"/>
    </ligand>
</feature>
<feature type="compositionally biased region" description="Polar residues" evidence="7">
    <location>
        <begin position="46"/>
        <end position="58"/>
    </location>
</feature>
<dbReference type="PANTHER" id="PTHR19370:SF184">
    <property type="entry name" value="NADH-CYTOCHROME B5 REDUCTASE-LIKE"/>
    <property type="match status" value="1"/>
</dbReference>
<reference evidence="11 12" key="1">
    <citation type="submission" date="2014-05" db="EMBL/GenBank/DDBJ databases">
        <title>Draft genome sequence of a rare smut relative, Tilletiaria anomala UBC 951.</title>
        <authorList>
            <consortium name="DOE Joint Genome Institute"/>
            <person name="Toome M."/>
            <person name="Kuo A."/>
            <person name="Henrissat B."/>
            <person name="Lipzen A."/>
            <person name="Tritt A."/>
            <person name="Yoshinaga Y."/>
            <person name="Zane M."/>
            <person name="Barry K."/>
            <person name="Grigoriev I.V."/>
            <person name="Spatafora J.W."/>
            <person name="Aimea M.C."/>
        </authorList>
    </citation>
    <scope>NUCLEOTIDE SEQUENCE [LARGE SCALE GENOMIC DNA]</scope>
    <source>
        <strain evidence="11 12">UBC 951</strain>
    </source>
</reference>
<dbReference type="CDD" id="cd06183">
    <property type="entry name" value="cyt_b5_reduct_like"/>
    <property type="match status" value="1"/>
</dbReference>
<dbReference type="Pfam" id="PF00175">
    <property type="entry name" value="NAD_binding_1"/>
    <property type="match status" value="1"/>
</dbReference>
<dbReference type="Proteomes" id="UP000027361">
    <property type="component" value="Unassembled WGS sequence"/>
</dbReference>
<gene>
    <name evidence="11" type="ORF">K437DRAFT_260243</name>
</gene>
<dbReference type="InterPro" id="IPR039261">
    <property type="entry name" value="FNR_nucleotide-bd"/>
</dbReference>
<dbReference type="InterPro" id="IPR008333">
    <property type="entry name" value="Cbr1-like_FAD-bd_dom"/>
</dbReference>
<feature type="binding site" evidence="6">
    <location>
        <position position="205"/>
    </location>
    <ligand>
        <name>FAD</name>
        <dbReference type="ChEBI" id="CHEBI:57692"/>
    </ligand>
</feature>
<evidence type="ECO:0000256" key="8">
    <source>
        <dbReference type="SAM" id="Phobius"/>
    </source>
</evidence>
<dbReference type="STRING" id="1037660.A0A066V2W5"/>
<dbReference type="Pfam" id="PF00970">
    <property type="entry name" value="FAD_binding_6"/>
    <property type="match status" value="1"/>
</dbReference>
<dbReference type="SUPFAM" id="SSF52343">
    <property type="entry name" value="Ferredoxin reductase-like, C-terminal NADP-linked domain"/>
    <property type="match status" value="1"/>
</dbReference>
<keyword evidence="8" id="KW-0472">Membrane</keyword>
<evidence type="ECO:0000313" key="11">
    <source>
        <dbReference type="EMBL" id="KDN36047.1"/>
    </source>
</evidence>
<keyword evidence="12" id="KW-1185">Reference proteome</keyword>
<feature type="domain" description="Oxidoreductase FAD/NAD(P)-binding" evidence="9">
    <location>
        <begin position="249"/>
        <end position="372"/>
    </location>
</feature>
<accession>A0A066V2W5</accession>
<evidence type="ECO:0000259" key="9">
    <source>
        <dbReference type="Pfam" id="PF00175"/>
    </source>
</evidence>
<keyword evidence="8" id="KW-1133">Transmembrane helix</keyword>
<dbReference type="PANTHER" id="PTHR19370">
    <property type="entry name" value="NADH-CYTOCHROME B5 REDUCTASE"/>
    <property type="match status" value="1"/>
</dbReference>
<dbReference type="GeneID" id="25265496"/>
<comment type="caution">
    <text evidence="11">The sequence shown here is derived from an EMBL/GenBank/DDBJ whole genome shotgun (WGS) entry which is preliminary data.</text>
</comment>
<feature type="region of interest" description="Disordered" evidence="7">
    <location>
        <begin position="44"/>
        <end position="68"/>
    </location>
</feature>
<dbReference type="InParanoid" id="A0A066V2W5"/>
<feature type="binding site" evidence="6">
    <location>
        <position position="256"/>
    </location>
    <ligand>
        <name>FAD</name>
        <dbReference type="ChEBI" id="CHEBI:57692"/>
    </ligand>
</feature>
<dbReference type="InterPro" id="IPR001433">
    <property type="entry name" value="OxRdtase_FAD/NAD-bd"/>
</dbReference>
<keyword evidence="8" id="KW-0812">Transmembrane</keyword>
<evidence type="ECO:0000256" key="5">
    <source>
        <dbReference type="ARBA" id="ARBA00023002"/>
    </source>
</evidence>
<dbReference type="AlphaFoldDB" id="A0A066V2W5"/>
<dbReference type="FunCoup" id="A0A066V2W5">
    <property type="interactions" value="19"/>
</dbReference>
<feature type="binding site" evidence="6">
    <location>
        <position position="183"/>
    </location>
    <ligand>
        <name>FAD</name>
        <dbReference type="ChEBI" id="CHEBI:57692"/>
    </ligand>
</feature>
<evidence type="ECO:0000256" key="2">
    <source>
        <dbReference type="ARBA" id="ARBA00006105"/>
    </source>
</evidence>
<evidence type="ECO:0000256" key="6">
    <source>
        <dbReference type="PIRSR" id="PIRSR601834-1"/>
    </source>
</evidence>
<dbReference type="Gene3D" id="3.40.50.80">
    <property type="entry name" value="Nucleotide-binding domain of ferredoxin-NADP reductase (FNR) module"/>
    <property type="match status" value="1"/>
</dbReference>
<feature type="binding site" evidence="6">
    <location>
        <position position="185"/>
    </location>
    <ligand>
        <name>FAD</name>
        <dbReference type="ChEBI" id="CHEBI:57692"/>
    </ligand>
</feature>
<evidence type="ECO:0000313" key="12">
    <source>
        <dbReference type="Proteomes" id="UP000027361"/>
    </source>
</evidence>
<dbReference type="HOGENOM" id="CLU_003827_9_1_1"/>
<evidence type="ECO:0000256" key="3">
    <source>
        <dbReference type="ARBA" id="ARBA00022630"/>
    </source>
</evidence>
<dbReference type="GO" id="GO:0016491">
    <property type="term" value="F:oxidoreductase activity"/>
    <property type="evidence" value="ECO:0007669"/>
    <property type="project" value="UniProtKB-KW"/>
</dbReference>
<evidence type="ECO:0000259" key="10">
    <source>
        <dbReference type="Pfam" id="PF00970"/>
    </source>
</evidence>
<sequence length="403" mass="44397">MASRTVCRTCAAQRTASRAQQIGAIATLSATWAVHYGARQRRGYAQATSSAPHDSAGQTLPKGQGMHEQRKAAAEARLRSVLQILGFTAAALGIGTLFWVKEQQNQPSRNPGGLYPDRFTPLLVTLNQLCTSSLQSEVGDSHHRHLELALGPESTPLLPEQTRDDGLEIFSIYIKQPDIQIERAYTPLYAPRDATSSGKIDLLVKKYENGEMGKYIHSRLIGQPLEARGWLKTWDAGWHPYEIDHIYFLVAGTGITPAYQLINSVLSNRPSSSTRFTLFYSAPQPASFLLLPELEQLREANPDRLRVELWAEDASSLKAHRLGVWPTIARELRGMVVREGRIALPDLRKRLCRTEPGSVVLVCGPDGFVSAIAGPLSRDGQSQGPLQGYLADLGSSPYQVHKL</sequence>
<dbReference type="Gene3D" id="2.40.30.10">
    <property type="entry name" value="Translation factors"/>
    <property type="match status" value="1"/>
</dbReference>
<evidence type="ECO:0000256" key="1">
    <source>
        <dbReference type="ARBA" id="ARBA00001974"/>
    </source>
</evidence>
<feature type="domain" description="Flavoprotein pyridine nucleotide cytochrome reductase-like FAD-binding" evidence="10">
    <location>
        <begin position="172"/>
        <end position="230"/>
    </location>
</feature>
<dbReference type="RefSeq" id="XP_013239925.1">
    <property type="nucleotide sequence ID" value="XM_013384471.1"/>
</dbReference>
<dbReference type="SUPFAM" id="SSF63380">
    <property type="entry name" value="Riboflavin synthase domain-like"/>
    <property type="match status" value="1"/>
</dbReference>
<keyword evidence="3 6" id="KW-0285">Flavoprotein</keyword>
<evidence type="ECO:0000256" key="7">
    <source>
        <dbReference type="SAM" id="MobiDB-lite"/>
    </source>
</evidence>
<dbReference type="EMBL" id="JMSN01000184">
    <property type="protein sequence ID" value="KDN36047.1"/>
    <property type="molecule type" value="Genomic_DNA"/>
</dbReference>
<dbReference type="InterPro" id="IPR001834">
    <property type="entry name" value="CBR-like"/>
</dbReference>
<comment type="cofactor">
    <cofactor evidence="1 6">
        <name>FAD</name>
        <dbReference type="ChEBI" id="CHEBI:57692"/>
    </cofactor>
</comment>
<feature type="binding site" evidence="6">
    <location>
        <position position="212"/>
    </location>
    <ligand>
        <name>FAD</name>
        <dbReference type="ChEBI" id="CHEBI:57692"/>
    </ligand>
</feature>
<organism evidence="11 12">
    <name type="scientific">Tilletiaria anomala (strain ATCC 24038 / CBS 436.72 / UBC 951)</name>
    <dbReference type="NCBI Taxonomy" id="1037660"/>
    <lineage>
        <taxon>Eukaryota</taxon>
        <taxon>Fungi</taxon>
        <taxon>Dikarya</taxon>
        <taxon>Basidiomycota</taxon>
        <taxon>Ustilaginomycotina</taxon>
        <taxon>Exobasidiomycetes</taxon>
        <taxon>Georgefischeriales</taxon>
        <taxon>Tilletiariaceae</taxon>
        <taxon>Tilletiaria</taxon>
    </lineage>
</organism>
<keyword evidence="4 6" id="KW-0274">FAD</keyword>
<comment type="similarity">
    <text evidence="2">Belongs to the flavoprotein pyridine nucleotide cytochrome reductase family.</text>
</comment>